<organism evidence="1 2">
    <name type="scientific">Streptomyces roseochromogenus subsp. oscitans DS 12.976</name>
    <dbReference type="NCBI Taxonomy" id="1352936"/>
    <lineage>
        <taxon>Bacteria</taxon>
        <taxon>Bacillati</taxon>
        <taxon>Actinomycetota</taxon>
        <taxon>Actinomycetes</taxon>
        <taxon>Kitasatosporales</taxon>
        <taxon>Streptomycetaceae</taxon>
        <taxon>Streptomyces</taxon>
    </lineage>
</organism>
<name>V6JNN2_STRRC</name>
<dbReference type="EMBL" id="AWQX01000391">
    <property type="protein sequence ID" value="EST18439.1"/>
    <property type="molecule type" value="Genomic_DNA"/>
</dbReference>
<keyword evidence="2" id="KW-1185">Reference proteome</keyword>
<dbReference type="PATRIC" id="fig|1352936.5.peg.9302"/>
<comment type="caution">
    <text evidence="1">The sequence shown here is derived from an EMBL/GenBank/DDBJ whole genome shotgun (WGS) entry which is preliminary data.</text>
</comment>
<proteinExistence type="predicted"/>
<dbReference type="AlphaFoldDB" id="V6JNN2"/>
<dbReference type="STRING" id="1352936.M878_44795"/>
<sequence length="48" mass="5442">METLVTVSRRAQSRWALREVGCPLLRDVLRVMRLVMSVIAAQVISDSE</sequence>
<evidence type="ECO:0000313" key="2">
    <source>
        <dbReference type="Proteomes" id="UP000017984"/>
    </source>
</evidence>
<evidence type="ECO:0000313" key="1">
    <source>
        <dbReference type="EMBL" id="EST18439.1"/>
    </source>
</evidence>
<dbReference type="HOGENOM" id="CLU_3158477_0_0_11"/>
<protein>
    <submittedName>
        <fullName evidence="1">Uncharacterized protein</fullName>
    </submittedName>
</protein>
<dbReference type="Proteomes" id="UP000017984">
    <property type="component" value="Chromosome"/>
</dbReference>
<accession>V6JNN2</accession>
<reference evidence="1 2" key="1">
    <citation type="journal article" date="2014" name="Genome Announc.">
        <title>Draft Genome Sequence of Streptomyces roseochromogenes subsp. oscitans DS 12.976, Producer of the Aminocoumarin Antibiotic Clorobiocin.</title>
        <authorList>
            <person name="Ruckert C."/>
            <person name="Kalinowski J."/>
            <person name="Heide L."/>
            <person name="Apel A.K."/>
        </authorList>
    </citation>
    <scope>NUCLEOTIDE SEQUENCE [LARGE SCALE GENOMIC DNA]</scope>
    <source>
        <strain evidence="1 2">DS 12.976</strain>
    </source>
</reference>
<gene>
    <name evidence="1" type="ORF">M878_44795</name>
</gene>